<dbReference type="Proteomes" id="UP000789366">
    <property type="component" value="Unassembled WGS sequence"/>
</dbReference>
<organism evidence="1 2">
    <name type="scientific">Cetraspora pellucida</name>
    <dbReference type="NCBI Taxonomy" id="1433469"/>
    <lineage>
        <taxon>Eukaryota</taxon>
        <taxon>Fungi</taxon>
        <taxon>Fungi incertae sedis</taxon>
        <taxon>Mucoromycota</taxon>
        <taxon>Glomeromycotina</taxon>
        <taxon>Glomeromycetes</taxon>
        <taxon>Diversisporales</taxon>
        <taxon>Gigasporaceae</taxon>
        <taxon>Cetraspora</taxon>
    </lineage>
</organism>
<sequence>TIQNTSKSSPSSSTMSVSGSFFNTSSDIKSVIPKAMDDPEQFENLKHRKQVLQDGIKTFNFKPKRGVKALVSAGFIPSTEPLDIAKFLLNTEGLNKTMIGEYLGEGDTENIATMHAFVDLMDFSNMNFVDALRQFLQSFRLPGEAQKIDRFMLKFAERYVDGNPTQFANAVIMLNTDLHNPQIKRRMTKTEFIKNNRGINDNSDLPEEYLTAIYDEIQNDEIKMKDEEAALVQPMTPTSGGIGIANLGSAIANVRRDFKREAYQAASQEMANKTENLFKAMLRAQRHGVDTSTTTFYSASHFEHVRPMFEVAWMPVLAGLSGPLQDTEDIETASLALEGFKLAIRIISLFDMELERNAFVTTLAKFTFLNNLGEMRPKNVDAIKTLLDIALVEGNYLKGSWQEITFAEDVALESRSSHVVVAVDKVFSSSSNLSGTAIVEFVRALSCVSWKEIQSSTMTEHPRMFSLQKLVEISYYNMGRIRMEWSNIWAILGDHFNMVGCHPNINVGFFAIDSLRQLAKQFLEKEELPHFKFQKDFLRPFEYILVNNANISIKDMVLCCVQQMIQARSHNIKSGWKALFGVLSAAAKETNESIVVMAFDTVKMIVKDQFDGIVSNSTYPDLMICLTEFCKNNRFQKTSLQAIDIMCMSIVKMLEYPQYKIHYLINGPNGAANATEVKVITNDDPSFKFWYPLLVGFHDVIMDGEDLEVRTRALVSMFDTLKKYGVTYSLEFWSVICRQVLFPIFGVLRSRSDISKFSSQEDMSVWLSTTMIQALRNMIDLFTHYFDTLEVMIDGILDLLGSCITQENDTLARIGSSCLQQLIEDNVKKLDYKHWGKISTMFVQLFETTTPNNLLDEGHYFIDAANQSSEKSNGVNEIYGGQNGHNVNGFVSEVDLNTRSMIEEHYSEHEYTSTTVAHDEQRTQKFNKIIIKCLLQLLLIDTVNEFLSNDTVYESIPAVHLLIIGECLNQSYSFARKFNEDKELRVALWKIGLMKQLPNMLKQESSSASCYLDLLRRMHDPENQQSSDTVSTLEQTNTVNRDDLYVKDAFLVFRALCKLSMKPMSAEASKDLKSPPMRSKLLSLHLILTTLSAHIHVFSSPNVLFVSSKQESTSFVHAVKQYLCLSLSRNAVSPLPQVFEISLEIFWKCMNKLRSHLKKEIEVFFKEIFLPILEMRTSSMKQKYALMNILSRICSEPQTLVELYLNYDCDREALDNTYERIVNIVSKITTTHTTINSTSGMSSSTNSDKDKNPNSSTTSLPSTSAKSANVITPSFDTKSIATNTTSKSHPNLPAELALKYQGLECLVSILRSLVAWCSNKSPVEGIDDDKDELTRKSEETVTELALSQNSVTIQNTSKSSPSSSTMS</sequence>
<proteinExistence type="predicted"/>
<feature type="non-terminal residue" evidence="1">
    <location>
        <position position="1"/>
    </location>
</feature>
<feature type="non-terminal residue" evidence="1">
    <location>
        <position position="1367"/>
    </location>
</feature>
<comment type="caution">
    <text evidence="1">The sequence shown here is derived from an EMBL/GenBank/DDBJ whole genome shotgun (WGS) entry which is preliminary data.</text>
</comment>
<name>A0ACA9MPJ9_9GLOM</name>
<evidence type="ECO:0000313" key="1">
    <source>
        <dbReference type="EMBL" id="CAG8600410.1"/>
    </source>
</evidence>
<accession>A0ACA9MPJ9</accession>
<keyword evidence="2" id="KW-1185">Reference proteome</keyword>
<dbReference type="EMBL" id="CAJVPW010009051">
    <property type="protein sequence ID" value="CAG8600410.1"/>
    <property type="molecule type" value="Genomic_DNA"/>
</dbReference>
<evidence type="ECO:0000313" key="2">
    <source>
        <dbReference type="Proteomes" id="UP000789366"/>
    </source>
</evidence>
<gene>
    <name evidence="1" type="ORF">SPELUC_LOCUS7092</name>
</gene>
<protein>
    <submittedName>
        <fullName evidence="1">6246_t:CDS:1</fullName>
    </submittedName>
</protein>
<reference evidence="1" key="1">
    <citation type="submission" date="2021-06" db="EMBL/GenBank/DDBJ databases">
        <authorList>
            <person name="Kallberg Y."/>
            <person name="Tangrot J."/>
            <person name="Rosling A."/>
        </authorList>
    </citation>
    <scope>NUCLEOTIDE SEQUENCE</scope>
    <source>
        <strain evidence="1">28 12/20/2015</strain>
    </source>
</reference>